<dbReference type="InterPro" id="IPR052519">
    <property type="entry name" value="Euk-type_GlcNAc_Kinase"/>
</dbReference>
<organism evidence="1 2">
    <name type="scientific">Tenuifilum thalassicum</name>
    <dbReference type="NCBI Taxonomy" id="2590900"/>
    <lineage>
        <taxon>Bacteria</taxon>
        <taxon>Pseudomonadati</taxon>
        <taxon>Bacteroidota</taxon>
        <taxon>Bacteroidia</taxon>
        <taxon>Bacteroidales</taxon>
        <taxon>Tenuifilaceae</taxon>
        <taxon>Tenuifilum</taxon>
    </lineage>
</organism>
<dbReference type="SUPFAM" id="SSF53067">
    <property type="entry name" value="Actin-like ATPase domain"/>
    <property type="match status" value="2"/>
</dbReference>
<dbReference type="CDD" id="cd24079">
    <property type="entry name" value="ASKHA_NBD_PG1100-like"/>
    <property type="match status" value="1"/>
</dbReference>
<dbReference type="InterPro" id="IPR043129">
    <property type="entry name" value="ATPase_NBD"/>
</dbReference>
<dbReference type="EMBL" id="CP041345">
    <property type="protein sequence ID" value="QKG80588.1"/>
    <property type="molecule type" value="Genomic_DNA"/>
</dbReference>
<dbReference type="AlphaFoldDB" id="A0A7D3XWC4"/>
<evidence type="ECO:0000313" key="2">
    <source>
        <dbReference type="Proteomes" id="UP000500961"/>
    </source>
</evidence>
<gene>
    <name evidence="1" type="ORF">FHG85_10005</name>
</gene>
<evidence type="ECO:0000313" key="1">
    <source>
        <dbReference type="EMBL" id="QKG80588.1"/>
    </source>
</evidence>
<dbReference type="KEGG" id="ttz:FHG85_10005"/>
<reference evidence="1 2" key="1">
    <citation type="submission" date="2019-07" db="EMBL/GenBank/DDBJ databases">
        <title>Thalassofilum flectens gen. nov., sp. nov., a novel moderate thermophilic anaerobe from a shallow sea hot spring in Kunashir Island (Russia), representing a new family in the order Bacteroidales, and proposal of Thalassofilacea fam. nov.</title>
        <authorList>
            <person name="Kochetkova T.V."/>
            <person name="Podosokorskaya O.A."/>
            <person name="Novikov A."/>
            <person name="Elcheninov A.G."/>
            <person name="Toshchakov S.V."/>
            <person name="Kublanov I.V."/>
        </authorList>
    </citation>
    <scope>NUCLEOTIDE SEQUENCE [LARGE SCALE GENOMIC DNA]</scope>
    <source>
        <strain evidence="1 2">38-H</strain>
    </source>
</reference>
<dbReference type="Gene3D" id="1.10.720.160">
    <property type="match status" value="1"/>
</dbReference>
<evidence type="ECO:0008006" key="3">
    <source>
        <dbReference type="Google" id="ProtNLM"/>
    </source>
</evidence>
<proteinExistence type="predicted"/>
<dbReference type="RefSeq" id="WP_173075457.1">
    <property type="nucleotide sequence ID" value="NZ_CP041345.1"/>
</dbReference>
<protein>
    <recommendedName>
        <fullName evidence="3">N-acetylglucosamine kinase</fullName>
    </recommendedName>
</protein>
<dbReference type="Proteomes" id="UP000500961">
    <property type="component" value="Chromosome"/>
</dbReference>
<keyword evidence="2" id="KW-1185">Reference proteome</keyword>
<name>A0A7D3XWC4_9BACT</name>
<dbReference type="PANTHER" id="PTHR43190:SF3">
    <property type="entry name" value="N-ACETYL-D-GLUCOSAMINE KINASE"/>
    <property type="match status" value="1"/>
</dbReference>
<accession>A0A7D3XWC4</accession>
<dbReference type="PANTHER" id="PTHR43190">
    <property type="entry name" value="N-ACETYL-D-GLUCOSAMINE KINASE"/>
    <property type="match status" value="1"/>
</dbReference>
<dbReference type="Gene3D" id="3.30.420.40">
    <property type="match status" value="2"/>
</dbReference>
<sequence length="283" mass="31255">MIIVADSGATKTDWRVLNNNGETVAGFETIGLSPYFNQKEDYMSALSENFPHTLNPMEIRKVFFYGSGCGTFERGNDVELYLGGFFKNAQIEAVSDALGAARALFGKSSGIVAILGTGSNIAYYDGKQLISKTPSLGFILGDEGSGAYIGRLFLRAFLYHNLDSNLEAKLKKAYDVELTNILNRVYSGARPSAYLASFVPFVLENIENPMISAIVREAFVALYKNHLSAYDNLNDLDIRVTGSVGCLFSDILNNVAKEYGFTVTKYLRYPIEELVKYHSKENS</sequence>